<dbReference type="PANTHER" id="PTHR24287:SF1">
    <property type="entry name" value="P450, PUTATIVE (EUROFUNG)-RELATED"/>
    <property type="match status" value="1"/>
</dbReference>
<evidence type="ECO:0000256" key="9">
    <source>
        <dbReference type="RuleBase" id="RU000461"/>
    </source>
</evidence>
<dbReference type="InterPro" id="IPR001128">
    <property type="entry name" value="Cyt_P450"/>
</dbReference>
<dbReference type="OrthoDB" id="1470350at2759"/>
<keyword evidence="5 9" id="KW-0560">Oxidoreductase</keyword>
<dbReference type="EMBL" id="CH408159">
    <property type="protein sequence ID" value="EDK39907.2"/>
    <property type="molecule type" value="Genomic_DNA"/>
</dbReference>
<dbReference type="HOGENOM" id="CLU_001570_27_0_1"/>
<proteinExistence type="inferred from homology"/>
<evidence type="ECO:0008006" key="12">
    <source>
        <dbReference type="Google" id="ProtNLM"/>
    </source>
</evidence>
<evidence type="ECO:0000256" key="6">
    <source>
        <dbReference type="ARBA" id="ARBA00023004"/>
    </source>
</evidence>
<evidence type="ECO:0000256" key="1">
    <source>
        <dbReference type="ARBA" id="ARBA00001971"/>
    </source>
</evidence>
<evidence type="ECO:0000256" key="8">
    <source>
        <dbReference type="PIRSR" id="PIRSR602402-1"/>
    </source>
</evidence>
<evidence type="ECO:0000256" key="5">
    <source>
        <dbReference type="ARBA" id="ARBA00023002"/>
    </source>
</evidence>
<dbReference type="InterPro" id="IPR047146">
    <property type="entry name" value="Cyt_P450_E_CYP52_fungi"/>
</dbReference>
<evidence type="ECO:0000256" key="2">
    <source>
        <dbReference type="ARBA" id="ARBA00010617"/>
    </source>
</evidence>
<dbReference type="PRINTS" id="PR00385">
    <property type="entry name" value="P450"/>
</dbReference>
<dbReference type="PRINTS" id="PR01239">
    <property type="entry name" value="EP450IICYP52"/>
</dbReference>
<evidence type="ECO:0000256" key="7">
    <source>
        <dbReference type="ARBA" id="ARBA00023033"/>
    </source>
</evidence>
<reference evidence="10 11" key="1">
    <citation type="journal article" date="2009" name="Nature">
        <title>Evolution of pathogenicity and sexual reproduction in eight Candida genomes.</title>
        <authorList>
            <person name="Butler G."/>
            <person name="Rasmussen M.D."/>
            <person name="Lin M.F."/>
            <person name="Santos M.A."/>
            <person name="Sakthikumar S."/>
            <person name="Munro C.A."/>
            <person name="Rheinbay E."/>
            <person name="Grabherr M."/>
            <person name="Forche A."/>
            <person name="Reedy J.L."/>
            <person name="Agrafioti I."/>
            <person name="Arnaud M.B."/>
            <person name="Bates S."/>
            <person name="Brown A.J."/>
            <person name="Brunke S."/>
            <person name="Costanzo M.C."/>
            <person name="Fitzpatrick D.A."/>
            <person name="de Groot P.W."/>
            <person name="Harris D."/>
            <person name="Hoyer L.L."/>
            <person name="Hube B."/>
            <person name="Klis F.M."/>
            <person name="Kodira C."/>
            <person name="Lennard N."/>
            <person name="Logue M.E."/>
            <person name="Martin R."/>
            <person name="Neiman A.M."/>
            <person name="Nikolaou E."/>
            <person name="Quail M.A."/>
            <person name="Quinn J."/>
            <person name="Santos M.C."/>
            <person name="Schmitzberger F.F."/>
            <person name="Sherlock G."/>
            <person name="Shah P."/>
            <person name="Silverstein K.A."/>
            <person name="Skrzypek M.S."/>
            <person name="Soll D."/>
            <person name="Staggs R."/>
            <person name="Stansfield I."/>
            <person name="Stumpf M.P."/>
            <person name="Sudbery P.E."/>
            <person name="Srikantha T."/>
            <person name="Zeng Q."/>
            <person name="Berman J."/>
            <person name="Berriman M."/>
            <person name="Heitman J."/>
            <person name="Gow N.A."/>
            <person name="Lorenz M.C."/>
            <person name="Birren B.W."/>
            <person name="Kellis M."/>
            <person name="Cuomo C.A."/>
        </authorList>
    </citation>
    <scope>NUCLEOTIDE SEQUENCE [LARGE SCALE GENOMIC DNA]</scope>
    <source>
        <strain evidence="11">ATCC 6260 / CBS 566 / DSM 6381 / JCM 1539 / NBRC 10279 / NRRL Y-324</strain>
    </source>
</reference>
<gene>
    <name evidence="10" type="ORF">PGUG_04005</name>
</gene>
<evidence type="ECO:0000256" key="4">
    <source>
        <dbReference type="ARBA" id="ARBA00022723"/>
    </source>
</evidence>
<comment type="similarity">
    <text evidence="2 9">Belongs to the cytochrome P450 family.</text>
</comment>
<keyword evidence="3 8" id="KW-0349">Heme</keyword>
<dbReference type="Proteomes" id="UP000001997">
    <property type="component" value="Unassembled WGS sequence"/>
</dbReference>
<dbReference type="InterPro" id="IPR002974">
    <property type="entry name" value="Cyt_P450_E_CYP52_ascomycetes"/>
</dbReference>
<dbReference type="PANTHER" id="PTHR24287">
    <property type="entry name" value="P450, PUTATIVE (EUROFUNG)-RELATED"/>
    <property type="match status" value="1"/>
</dbReference>
<protein>
    <recommendedName>
        <fullName evidence="12">Cytochrome P450</fullName>
    </recommendedName>
</protein>
<dbReference type="PRINTS" id="PR00464">
    <property type="entry name" value="EP450II"/>
</dbReference>
<dbReference type="RefSeq" id="XP_001483276.2">
    <property type="nucleotide sequence ID" value="XM_001483226.1"/>
</dbReference>
<accession>A5DL54</accession>
<dbReference type="InterPro" id="IPR036396">
    <property type="entry name" value="Cyt_P450_sf"/>
</dbReference>
<evidence type="ECO:0000313" key="11">
    <source>
        <dbReference type="Proteomes" id="UP000001997"/>
    </source>
</evidence>
<sequence>MLSATYVILTLVAFFTVRQVIITIKRRKFAREHGCQNFTKTVGMVSVIDNIKKVYKARREGRLTEQLQESYDLYGVDTFQARAIGTSAVFTRHPENIKAMIATQFDDFDIGKRQQVFRPLLGFGIFAAEGQRWKHSRAMLRPQFAREQVAHVQSLEVHLQNFVKLIKEQNGSFFDIQHLFHRLTMDASTEFLFGESVGSLKSPNNEFEAAFNTSQHYLTMRATLRGAYFLVNPKEFRDANEVIFKTVRYYVNKALNTSPQELAKQTEEGYTFLYQLVNQTRDPQVLQDEMLSIMLAGRNTTASLLSFLFLELSRNKHIWKKLREEVHEHFGNGENARLEDITFESMKRCNYLKWVINETLRMYPSVPTNFRHAAKDTTLPRGGGPTGDSPVFIKKNTDVYYTIYSTHRMKEYYGKDAEEFRPERWADLKNIGWAYMPFSSGPRICLGQQFALTEASYITIRLAQIFTELDTSDHAYPPLKIANATMRPMNGVNVRFQ</sequence>
<dbReference type="FunCoup" id="A5DL54">
    <property type="interactions" value="1458"/>
</dbReference>
<dbReference type="Pfam" id="PF00067">
    <property type="entry name" value="p450"/>
    <property type="match status" value="1"/>
</dbReference>
<dbReference type="InterPro" id="IPR017972">
    <property type="entry name" value="Cyt_P450_CS"/>
</dbReference>
<dbReference type="Gene3D" id="1.10.630.10">
    <property type="entry name" value="Cytochrome P450"/>
    <property type="match status" value="1"/>
</dbReference>
<dbReference type="GeneID" id="5125540"/>
<dbReference type="GO" id="GO:0020037">
    <property type="term" value="F:heme binding"/>
    <property type="evidence" value="ECO:0007669"/>
    <property type="project" value="InterPro"/>
</dbReference>
<keyword evidence="4 8" id="KW-0479">Metal-binding</keyword>
<evidence type="ECO:0000313" key="10">
    <source>
        <dbReference type="EMBL" id="EDK39907.2"/>
    </source>
</evidence>
<feature type="binding site" description="axial binding residue" evidence="8">
    <location>
        <position position="445"/>
    </location>
    <ligand>
        <name>heme</name>
        <dbReference type="ChEBI" id="CHEBI:30413"/>
    </ligand>
    <ligandPart>
        <name>Fe</name>
        <dbReference type="ChEBI" id="CHEBI:18248"/>
    </ligandPart>
</feature>
<dbReference type="PROSITE" id="PS00086">
    <property type="entry name" value="CYTOCHROME_P450"/>
    <property type="match status" value="1"/>
</dbReference>
<keyword evidence="7 9" id="KW-0503">Monooxygenase</keyword>
<dbReference type="KEGG" id="pgu:PGUG_04005"/>
<dbReference type="InParanoid" id="A5DL54"/>
<dbReference type="SUPFAM" id="SSF48264">
    <property type="entry name" value="Cytochrome P450"/>
    <property type="match status" value="1"/>
</dbReference>
<organism evidence="10 11">
    <name type="scientific">Meyerozyma guilliermondii (strain ATCC 6260 / CBS 566 / DSM 6381 / JCM 1539 / NBRC 10279 / NRRL Y-324)</name>
    <name type="common">Yeast</name>
    <name type="synonym">Candida guilliermondii</name>
    <dbReference type="NCBI Taxonomy" id="294746"/>
    <lineage>
        <taxon>Eukaryota</taxon>
        <taxon>Fungi</taxon>
        <taxon>Dikarya</taxon>
        <taxon>Ascomycota</taxon>
        <taxon>Saccharomycotina</taxon>
        <taxon>Pichiomycetes</taxon>
        <taxon>Debaryomycetaceae</taxon>
        <taxon>Meyerozyma</taxon>
    </lineage>
</organism>
<comment type="cofactor">
    <cofactor evidence="1 8">
        <name>heme</name>
        <dbReference type="ChEBI" id="CHEBI:30413"/>
    </cofactor>
</comment>
<dbReference type="AlphaFoldDB" id="A5DL54"/>
<keyword evidence="6 8" id="KW-0408">Iron</keyword>
<dbReference type="VEuPathDB" id="FungiDB:PGUG_04005"/>
<dbReference type="eggNOG" id="KOG0157">
    <property type="taxonomic scope" value="Eukaryota"/>
</dbReference>
<dbReference type="GO" id="GO:0005506">
    <property type="term" value="F:iron ion binding"/>
    <property type="evidence" value="ECO:0007669"/>
    <property type="project" value="InterPro"/>
</dbReference>
<dbReference type="STRING" id="294746.A5DL54"/>
<dbReference type="InterPro" id="IPR002402">
    <property type="entry name" value="Cyt_P450_E_grp-II"/>
</dbReference>
<dbReference type="GO" id="GO:0016712">
    <property type="term" value="F:oxidoreductase activity, acting on paired donors, with incorporation or reduction of molecular oxygen, reduced flavin or flavoprotein as one donor, and incorporation of one atom of oxygen"/>
    <property type="evidence" value="ECO:0007669"/>
    <property type="project" value="InterPro"/>
</dbReference>
<dbReference type="CDD" id="cd11063">
    <property type="entry name" value="CYP52"/>
    <property type="match status" value="1"/>
</dbReference>
<keyword evidence="11" id="KW-1185">Reference proteome</keyword>
<dbReference type="OMA" id="FHQLARH"/>
<name>A5DL54_PICGU</name>
<evidence type="ECO:0000256" key="3">
    <source>
        <dbReference type="ARBA" id="ARBA00022617"/>
    </source>
</evidence>